<proteinExistence type="predicted"/>
<organism evidence="1 2">
    <name type="scientific">Cloeon dipterum</name>
    <dbReference type="NCBI Taxonomy" id="197152"/>
    <lineage>
        <taxon>Eukaryota</taxon>
        <taxon>Metazoa</taxon>
        <taxon>Ecdysozoa</taxon>
        <taxon>Arthropoda</taxon>
        <taxon>Hexapoda</taxon>
        <taxon>Insecta</taxon>
        <taxon>Pterygota</taxon>
        <taxon>Palaeoptera</taxon>
        <taxon>Ephemeroptera</taxon>
        <taxon>Pisciforma</taxon>
        <taxon>Baetidae</taxon>
        <taxon>Cloeon</taxon>
    </lineage>
</organism>
<dbReference type="Proteomes" id="UP000494165">
    <property type="component" value="Unassembled WGS sequence"/>
</dbReference>
<accession>A0A8S1DX73</accession>
<sequence>MPAAGPAPRGVRVQPLAAAAAAPPEPPATAAAAPGYGWLALNSIYSEMFVPGAPTPRRFLLEGAAAAALHSKDEPCNQPANCSICSLNL</sequence>
<dbReference type="AlphaFoldDB" id="A0A8S1DX73"/>
<gene>
    <name evidence="1" type="ORF">CLODIP_2_CD12975</name>
</gene>
<protein>
    <submittedName>
        <fullName evidence="1">Uncharacterized protein</fullName>
    </submittedName>
</protein>
<evidence type="ECO:0000313" key="1">
    <source>
        <dbReference type="EMBL" id="CAB3385721.1"/>
    </source>
</evidence>
<dbReference type="EMBL" id="CADEPI010000429">
    <property type="protein sequence ID" value="CAB3385721.1"/>
    <property type="molecule type" value="Genomic_DNA"/>
</dbReference>
<keyword evidence="2" id="KW-1185">Reference proteome</keyword>
<name>A0A8S1DX73_9INSE</name>
<comment type="caution">
    <text evidence="1">The sequence shown here is derived from an EMBL/GenBank/DDBJ whole genome shotgun (WGS) entry which is preliminary data.</text>
</comment>
<evidence type="ECO:0000313" key="2">
    <source>
        <dbReference type="Proteomes" id="UP000494165"/>
    </source>
</evidence>
<reference evidence="1 2" key="1">
    <citation type="submission" date="2020-04" db="EMBL/GenBank/DDBJ databases">
        <authorList>
            <person name="Alioto T."/>
            <person name="Alioto T."/>
            <person name="Gomez Garrido J."/>
        </authorList>
    </citation>
    <scope>NUCLEOTIDE SEQUENCE [LARGE SCALE GENOMIC DNA]</scope>
</reference>